<evidence type="ECO:0000256" key="5">
    <source>
        <dbReference type="SAM" id="Phobius"/>
    </source>
</evidence>
<comment type="subcellular location">
    <subcellularLocation>
        <location evidence="1">Membrane</location>
    </subcellularLocation>
</comment>
<evidence type="ECO:0000256" key="1">
    <source>
        <dbReference type="ARBA" id="ARBA00004370"/>
    </source>
</evidence>
<gene>
    <name evidence="7" type="ORF">NAES01612_LOCUS26361</name>
</gene>
<dbReference type="GO" id="GO:0016020">
    <property type="term" value="C:membrane"/>
    <property type="evidence" value="ECO:0007669"/>
    <property type="project" value="UniProtKB-SubCell"/>
</dbReference>
<dbReference type="PANTHER" id="PTHR11863">
    <property type="entry name" value="STEROL DESATURASE"/>
    <property type="match status" value="1"/>
</dbReference>
<evidence type="ECO:0000256" key="4">
    <source>
        <dbReference type="ARBA" id="ARBA00023136"/>
    </source>
</evidence>
<feature type="domain" description="Fatty acid hydroxylase" evidence="6">
    <location>
        <begin position="119"/>
        <end position="252"/>
    </location>
</feature>
<dbReference type="EMBL" id="HBKR01040437">
    <property type="protein sequence ID" value="CAE2341369.1"/>
    <property type="molecule type" value="Transcribed_RNA"/>
</dbReference>
<organism evidence="7">
    <name type="scientific">Paramoeba aestuarina</name>
    <dbReference type="NCBI Taxonomy" id="180227"/>
    <lineage>
        <taxon>Eukaryota</taxon>
        <taxon>Amoebozoa</taxon>
        <taxon>Discosea</taxon>
        <taxon>Flabellinia</taxon>
        <taxon>Dactylopodida</taxon>
        <taxon>Paramoebidae</taxon>
        <taxon>Paramoeba</taxon>
    </lineage>
</organism>
<evidence type="ECO:0000313" key="7">
    <source>
        <dbReference type="EMBL" id="CAE2341369.1"/>
    </source>
</evidence>
<keyword evidence="4 5" id="KW-0472">Membrane</keyword>
<dbReference type="GO" id="GO:0008610">
    <property type="term" value="P:lipid biosynthetic process"/>
    <property type="evidence" value="ECO:0007669"/>
    <property type="project" value="InterPro"/>
</dbReference>
<dbReference type="InterPro" id="IPR050307">
    <property type="entry name" value="Sterol_Desaturase_Related"/>
</dbReference>
<reference evidence="7" key="1">
    <citation type="submission" date="2021-01" db="EMBL/GenBank/DDBJ databases">
        <authorList>
            <person name="Corre E."/>
            <person name="Pelletier E."/>
            <person name="Niang G."/>
            <person name="Scheremetjew M."/>
            <person name="Finn R."/>
            <person name="Kale V."/>
            <person name="Holt S."/>
            <person name="Cochrane G."/>
            <person name="Meng A."/>
            <person name="Brown T."/>
            <person name="Cohen L."/>
        </authorList>
    </citation>
    <scope>NUCLEOTIDE SEQUENCE</scope>
    <source>
        <strain evidence="7">SoJaBio B1-5/56/2</strain>
    </source>
</reference>
<feature type="transmembrane region" description="Helical" evidence="5">
    <location>
        <begin position="26"/>
        <end position="48"/>
    </location>
</feature>
<dbReference type="Pfam" id="PF04116">
    <property type="entry name" value="FA_hydroxylase"/>
    <property type="match status" value="1"/>
</dbReference>
<protein>
    <recommendedName>
        <fullName evidence="6">Fatty acid hydroxylase domain-containing protein</fullName>
    </recommendedName>
</protein>
<proteinExistence type="predicted"/>
<feature type="transmembrane region" description="Helical" evidence="5">
    <location>
        <begin position="111"/>
        <end position="131"/>
    </location>
</feature>
<name>A0A7S4PPW2_9EUKA</name>
<dbReference type="GO" id="GO:0016491">
    <property type="term" value="F:oxidoreductase activity"/>
    <property type="evidence" value="ECO:0007669"/>
    <property type="project" value="InterPro"/>
</dbReference>
<sequence>MLLEVWEELKQVVVEEHGYSERFLCVAVLFTSFVIVDWGLQIALGIIYHFDLFAKYKIQGPDKWPPTPLVIKAFVSHAVGQVLFPLLMYYLVWPMYEKYGAIRTSGDLDSWPVFLGKSVVFFLYLDFMFYWEHRLAHHPALYKYVHKQHHEFKQTIGIAFEYAHPVEDLLINTLPMLAFPCFGFDFHIMQLSLFYVIRLWETIDAHCGYEFPFSPWCIFPSIQGGADKHDFHHSHNVGNFGIFNIWDPLMGTNKAYLKYLEKKKLQKKVE</sequence>
<dbReference type="GO" id="GO:0005506">
    <property type="term" value="F:iron ion binding"/>
    <property type="evidence" value="ECO:0007669"/>
    <property type="project" value="InterPro"/>
</dbReference>
<evidence type="ECO:0000256" key="3">
    <source>
        <dbReference type="ARBA" id="ARBA00022989"/>
    </source>
</evidence>
<evidence type="ECO:0000259" key="6">
    <source>
        <dbReference type="Pfam" id="PF04116"/>
    </source>
</evidence>
<evidence type="ECO:0000256" key="2">
    <source>
        <dbReference type="ARBA" id="ARBA00022692"/>
    </source>
</evidence>
<keyword evidence="3 5" id="KW-1133">Transmembrane helix</keyword>
<dbReference type="AlphaFoldDB" id="A0A7S4PPW2"/>
<dbReference type="InterPro" id="IPR006694">
    <property type="entry name" value="Fatty_acid_hydroxylase"/>
</dbReference>
<keyword evidence="2 5" id="KW-0812">Transmembrane</keyword>
<feature type="transmembrane region" description="Helical" evidence="5">
    <location>
        <begin position="69"/>
        <end position="91"/>
    </location>
</feature>
<accession>A0A7S4PPW2</accession>